<keyword evidence="5 8" id="KW-0812">Transmembrane</keyword>
<keyword evidence="11" id="KW-1185">Reference proteome</keyword>
<feature type="transmembrane region" description="Helical" evidence="8">
    <location>
        <begin position="348"/>
        <end position="369"/>
    </location>
</feature>
<comment type="subcellular location">
    <subcellularLocation>
        <location evidence="1">Membrane</location>
        <topology evidence="1">Multi-pass membrane protein</topology>
    </subcellularLocation>
</comment>
<evidence type="ECO:0000256" key="6">
    <source>
        <dbReference type="ARBA" id="ARBA00022989"/>
    </source>
</evidence>
<feature type="transmembrane region" description="Helical" evidence="8">
    <location>
        <begin position="381"/>
        <end position="400"/>
    </location>
</feature>
<comment type="similarity">
    <text evidence="3">Belongs to the wax synthase family.</text>
</comment>
<evidence type="ECO:0000313" key="11">
    <source>
        <dbReference type="Proteomes" id="UP000719766"/>
    </source>
</evidence>
<comment type="caution">
    <text evidence="10">The sequence shown here is derived from an EMBL/GenBank/DDBJ whole genome shotgun (WGS) entry which is preliminary data.</text>
</comment>
<evidence type="ECO:0000256" key="8">
    <source>
        <dbReference type="SAM" id="Phobius"/>
    </source>
</evidence>
<sequence>MWLRIYHKCHCILHDVFRGLVPEPHERTPVTGINILYLLFPFLPLIYMGYLARRPDTFTLRLLLLPLVVAVAVGTYFRFMWTEPHHNIYNWGQGLLAEAISAKAIDFAWRKEGMLKIDEVQPGVTKKTHAVKANGDAHTKPATSDPATSSLTWLYDALEVILSNRGFGWKFGMGIHVPREERSLKRNSFLFATFISFVGNYMIFDLLESLIKLVPDVGTPHGGTIFKAELPFFYRYTLSTAIHVATGSCILAAFQLFYDFITIFAVLLLGSSPSAWPPVLDHPWQSDSLHIFWSKRWHQILREIFFVFGGFFGKSIAGKFGLLFGTFIGSGLYHELSAYALGRGFDTIVPLFFALQAPLLLCEKVWYKYTGYRVSGLYGRLWVYFCIIILGQPLSNSWHMRGLGGGLMLPPSLSPARQFIIPSIRYSLNGTGTDILEFIVRST</sequence>
<dbReference type="EMBL" id="JABBWE010000071">
    <property type="protein sequence ID" value="KAG1788160.1"/>
    <property type="molecule type" value="Genomic_DNA"/>
</dbReference>
<feature type="transmembrane region" description="Helical" evidence="8">
    <location>
        <begin position="304"/>
        <end position="328"/>
    </location>
</feature>
<feature type="transmembrane region" description="Helical" evidence="8">
    <location>
        <begin position="241"/>
        <end position="269"/>
    </location>
</feature>
<evidence type="ECO:0000256" key="4">
    <source>
        <dbReference type="ARBA" id="ARBA00022679"/>
    </source>
</evidence>
<feature type="transmembrane region" description="Helical" evidence="8">
    <location>
        <begin position="35"/>
        <end position="52"/>
    </location>
</feature>
<comment type="pathway">
    <text evidence="2">Secondary metabolite biosynthesis.</text>
</comment>
<dbReference type="InterPro" id="IPR044851">
    <property type="entry name" value="Wax_synthase"/>
</dbReference>
<protein>
    <recommendedName>
        <fullName evidence="9">Wax synthase domain-containing protein</fullName>
    </recommendedName>
</protein>
<name>A0A9P7AF51_9AGAM</name>
<evidence type="ECO:0000256" key="7">
    <source>
        <dbReference type="ARBA" id="ARBA00023136"/>
    </source>
</evidence>
<evidence type="ECO:0000256" key="3">
    <source>
        <dbReference type="ARBA" id="ARBA00007282"/>
    </source>
</evidence>
<evidence type="ECO:0000259" key="9">
    <source>
        <dbReference type="Pfam" id="PF13813"/>
    </source>
</evidence>
<dbReference type="RefSeq" id="XP_041155437.1">
    <property type="nucleotide sequence ID" value="XM_041312032.1"/>
</dbReference>
<keyword evidence="4" id="KW-0808">Transferase</keyword>
<evidence type="ECO:0000313" key="10">
    <source>
        <dbReference type="EMBL" id="KAG1788160.1"/>
    </source>
</evidence>
<dbReference type="OrthoDB" id="1077582at2759"/>
<organism evidence="10 11">
    <name type="scientific">Suillus plorans</name>
    <dbReference type="NCBI Taxonomy" id="116603"/>
    <lineage>
        <taxon>Eukaryota</taxon>
        <taxon>Fungi</taxon>
        <taxon>Dikarya</taxon>
        <taxon>Basidiomycota</taxon>
        <taxon>Agaricomycotina</taxon>
        <taxon>Agaricomycetes</taxon>
        <taxon>Agaricomycetidae</taxon>
        <taxon>Boletales</taxon>
        <taxon>Suillineae</taxon>
        <taxon>Suillaceae</taxon>
        <taxon>Suillus</taxon>
    </lineage>
</organism>
<keyword evidence="7 8" id="KW-0472">Membrane</keyword>
<reference evidence="10" key="1">
    <citation type="journal article" date="2020" name="New Phytol.">
        <title>Comparative genomics reveals dynamic genome evolution in host specialist ectomycorrhizal fungi.</title>
        <authorList>
            <person name="Lofgren L.A."/>
            <person name="Nguyen N.H."/>
            <person name="Vilgalys R."/>
            <person name="Ruytinx J."/>
            <person name="Liao H.L."/>
            <person name="Branco S."/>
            <person name="Kuo A."/>
            <person name="LaButti K."/>
            <person name="Lipzen A."/>
            <person name="Andreopoulos W."/>
            <person name="Pangilinan J."/>
            <person name="Riley R."/>
            <person name="Hundley H."/>
            <person name="Na H."/>
            <person name="Barry K."/>
            <person name="Grigoriev I.V."/>
            <person name="Stajich J.E."/>
            <person name="Kennedy P.G."/>
        </authorList>
    </citation>
    <scope>NUCLEOTIDE SEQUENCE</scope>
    <source>
        <strain evidence="10">S12</strain>
    </source>
</reference>
<dbReference type="GO" id="GO:0016020">
    <property type="term" value="C:membrane"/>
    <property type="evidence" value="ECO:0007669"/>
    <property type="project" value="UniProtKB-SubCell"/>
</dbReference>
<dbReference type="GO" id="GO:0008374">
    <property type="term" value="F:O-acyltransferase activity"/>
    <property type="evidence" value="ECO:0007669"/>
    <property type="project" value="InterPro"/>
</dbReference>
<dbReference type="GO" id="GO:0006629">
    <property type="term" value="P:lipid metabolic process"/>
    <property type="evidence" value="ECO:0007669"/>
    <property type="project" value="InterPro"/>
</dbReference>
<accession>A0A9P7AF51</accession>
<dbReference type="AlphaFoldDB" id="A0A9P7AF51"/>
<feature type="domain" description="Wax synthase" evidence="9">
    <location>
        <begin position="276"/>
        <end position="355"/>
    </location>
</feature>
<dbReference type="Pfam" id="PF13813">
    <property type="entry name" value="MBOAT_2"/>
    <property type="match status" value="1"/>
</dbReference>
<dbReference type="GeneID" id="64605796"/>
<dbReference type="InterPro" id="IPR032805">
    <property type="entry name" value="Wax_synthase_dom"/>
</dbReference>
<proteinExistence type="inferred from homology"/>
<feature type="transmembrane region" description="Helical" evidence="8">
    <location>
        <begin position="58"/>
        <end position="77"/>
    </location>
</feature>
<dbReference type="PANTHER" id="PTHR31595">
    <property type="entry name" value="LONG-CHAIN-ALCOHOL O-FATTY-ACYLTRANSFERASE 3-RELATED"/>
    <property type="match status" value="1"/>
</dbReference>
<dbReference type="PANTHER" id="PTHR31595:SF57">
    <property type="entry name" value="OS04G0481900 PROTEIN"/>
    <property type="match status" value="1"/>
</dbReference>
<feature type="transmembrane region" description="Helical" evidence="8">
    <location>
        <begin position="189"/>
        <end position="207"/>
    </location>
</feature>
<dbReference type="Proteomes" id="UP000719766">
    <property type="component" value="Unassembled WGS sequence"/>
</dbReference>
<gene>
    <name evidence="10" type="ORF">HD556DRAFT_917188</name>
</gene>
<evidence type="ECO:0000256" key="2">
    <source>
        <dbReference type="ARBA" id="ARBA00005179"/>
    </source>
</evidence>
<keyword evidence="6 8" id="KW-1133">Transmembrane helix</keyword>
<evidence type="ECO:0000256" key="1">
    <source>
        <dbReference type="ARBA" id="ARBA00004141"/>
    </source>
</evidence>
<evidence type="ECO:0000256" key="5">
    <source>
        <dbReference type="ARBA" id="ARBA00022692"/>
    </source>
</evidence>